<dbReference type="Pfam" id="PF00106">
    <property type="entry name" value="adh_short"/>
    <property type="match status" value="1"/>
</dbReference>
<keyword evidence="4" id="KW-1185">Reference proteome</keyword>
<reference evidence="3 4" key="1">
    <citation type="submission" date="2019-12" db="EMBL/GenBank/DDBJ databases">
        <title>Draft genome sequence of the ascomycete Xylaria multiplex DSM 110363.</title>
        <authorList>
            <person name="Buettner E."/>
            <person name="Kellner H."/>
        </authorList>
    </citation>
    <scope>NUCLEOTIDE SEQUENCE [LARGE SCALE GENOMIC DNA]</scope>
    <source>
        <strain evidence="3 4">DSM 110363</strain>
    </source>
</reference>
<organism evidence="3 4">
    <name type="scientific">Xylaria multiplex</name>
    <dbReference type="NCBI Taxonomy" id="323545"/>
    <lineage>
        <taxon>Eukaryota</taxon>
        <taxon>Fungi</taxon>
        <taxon>Dikarya</taxon>
        <taxon>Ascomycota</taxon>
        <taxon>Pezizomycotina</taxon>
        <taxon>Sordariomycetes</taxon>
        <taxon>Xylariomycetidae</taxon>
        <taxon>Xylariales</taxon>
        <taxon>Xylariaceae</taxon>
        <taxon>Xylaria</taxon>
    </lineage>
</organism>
<dbReference type="PROSITE" id="PS51257">
    <property type="entry name" value="PROKAR_LIPOPROTEIN"/>
    <property type="match status" value="1"/>
</dbReference>
<gene>
    <name evidence="3" type="ORF">GQX73_g4163</name>
</gene>
<dbReference type="InterPro" id="IPR051593">
    <property type="entry name" value="Ergosterol_Biosynth_ERG27"/>
</dbReference>
<dbReference type="Proteomes" id="UP000481858">
    <property type="component" value="Unassembled WGS sequence"/>
</dbReference>
<dbReference type="GO" id="GO:0005741">
    <property type="term" value="C:mitochondrial outer membrane"/>
    <property type="evidence" value="ECO:0007669"/>
    <property type="project" value="TreeGrafter"/>
</dbReference>
<dbReference type="InParanoid" id="A0A7C8MTY8"/>
<dbReference type="OrthoDB" id="191139at2759"/>
<dbReference type="EC" id="1.1.1.270" evidence="2"/>
<evidence type="ECO:0000256" key="2">
    <source>
        <dbReference type="ARBA" id="ARBA00023621"/>
    </source>
</evidence>
<accession>A0A7C8MTY8</accession>
<dbReference type="GO" id="GO:0000253">
    <property type="term" value="F:3-beta-hydroxysteroid 3-dehydrogenase (NADP+) activity"/>
    <property type="evidence" value="ECO:0007669"/>
    <property type="project" value="UniProtKB-EC"/>
</dbReference>
<sequence length="334" mass="36588">MASLKGTIIVTGSNGGLGCALVSKIISTTELADYYSIYTVRGTSSSATNLQSVLSSAPKTCCYDVRSLDLSRLANVREFANNLNARVAAGEIPPIRALILNAAMNDMGKQSFTEDGFDTGFASNYLSHWLLTVMLLQSMDYKEGRIVVVGSATHDVNHPIHKLTGFFDDENWKIFFKDDNIESIAKGAWCPNNVTKPQIAGGRRYGVAKTCSIMMIAELEKRLDIDPALQGVSIIGVDPGHMSTGIVRHGDWMKRNVAPIFMLLIAQLTALFQVNPHFRTTTKSANDLIAAAFEPGPRLRGKYLDGSELSRVSSEAADAKKREMVWRESMVFDL</sequence>
<dbReference type="PANTHER" id="PTHR43647:SF4">
    <property type="entry name" value="KETOREDUCTASE (KR) DOMAIN-CONTAINING PROTEIN"/>
    <property type="match status" value="1"/>
</dbReference>
<proteinExistence type="predicted"/>
<protein>
    <recommendedName>
        <fullName evidence="2">3beta-hydroxysteroid 3-dehydrogenase</fullName>
        <ecNumber evidence="2">1.1.1.270</ecNumber>
    </recommendedName>
</protein>
<dbReference type="GO" id="GO:0005789">
    <property type="term" value="C:endoplasmic reticulum membrane"/>
    <property type="evidence" value="ECO:0007669"/>
    <property type="project" value="TreeGrafter"/>
</dbReference>
<comment type="caution">
    <text evidence="3">The sequence shown here is derived from an EMBL/GenBank/DDBJ whole genome shotgun (WGS) entry which is preliminary data.</text>
</comment>
<dbReference type="AlphaFoldDB" id="A0A7C8MTY8"/>
<dbReference type="Gene3D" id="3.40.50.720">
    <property type="entry name" value="NAD(P)-binding Rossmann-like Domain"/>
    <property type="match status" value="1"/>
</dbReference>
<evidence type="ECO:0000313" key="4">
    <source>
        <dbReference type="Proteomes" id="UP000481858"/>
    </source>
</evidence>
<dbReference type="PRINTS" id="PR00081">
    <property type="entry name" value="GDHRDH"/>
</dbReference>
<dbReference type="GO" id="GO:0005811">
    <property type="term" value="C:lipid droplet"/>
    <property type="evidence" value="ECO:0007669"/>
    <property type="project" value="TreeGrafter"/>
</dbReference>
<dbReference type="InterPro" id="IPR002347">
    <property type="entry name" value="SDR_fam"/>
</dbReference>
<dbReference type="SUPFAM" id="SSF51735">
    <property type="entry name" value="NAD(P)-binding Rossmann-fold domains"/>
    <property type="match status" value="1"/>
</dbReference>
<dbReference type="PANTHER" id="PTHR43647">
    <property type="entry name" value="DEHYDROGENASE"/>
    <property type="match status" value="1"/>
</dbReference>
<dbReference type="EMBL" id="WUBL01000036">
    <property type="protein sequence ID" value="KAF2969411.1"/>
    <property type="molecule type" value="Genomic_DNA"/>
</dbReference>
<comment type="pathway">
    <text evidence="1">Steroid biosynthesis; zymosterol biosynthesis; zymosterol from lanosterol: step 5/6.</text>
</comment>
<dbReference type="InterPro" id="IPR036291">
    <property type="entry name" value="NAD(P)-bd_dom_sf"/>
</dbReference>
<evidence type="ECO:0000256" key="1">
    <source>
        <dbReference type="ARBA" id="ARBA00023589"/>
    </source>
</evidence>
<evidence type="ECO:0000313" key="3">
    <source>
        <dbReference type="EMBL" id="KAF2969411.1"/>
    </source>
</evidence>
<name>A0A7C8MTY8_9PEZI</name>